<evidence type="ECO:0000313" key="1">
    <source>
        <dbReference type="EMBL" id="KAG0139810.1"/>
    </source>
</evidence>
<name>A0A9P6T5R0_9BASI</name>
<accession>A0A9P6T5R0</accession>
<proteinExistence type="predicted"/>
<dbReference type="EMBL" id="MU167520">
    <property type="protein sequence ID" value="KAG0139810.1"/>
    <property type="molecule type" value="Genomic_DNA"/>
</dbReference>
<reference evidence="1" key="1">
    <citation type="submission" date="2013-11" db="EMBL/GenBank/DDBJ databases">
        <title>Genome sequence of the fusiform rust pathogen reveals effectors for host alternation and coevolution with pine.</title>
        <authorList>
            <consortium name="DOE Joint Genome Institute"/>
            <person name="Smith K."/>
            <person name="Pendleton A."/>
            <person name="Kubisiak T."/>
            <person name="Anderson C."/>
            <person name="Salamov A."/>
            <person name="Aerts A."/>
            <person name="Riley R."/>
            <person name="Clum A."/>
            <person name="Lindquist E."/>
            <person name="Ence D."/>
            <person name="Campbell M."/>
            <person name="Kronenberg Z."/>
            <person name="Feau N."/>
            <person name="Dhillon B."/>
            <person name="Hamelin R."/>
            <person name="Burleigh J."/>
            <person name="Smith J."/>
            <person name="Yandell M."/>
            <person name="Nelson C."/>
            <person name="Grigoriev I."/>
            <person name="Davis J."/>
        </authorList>
    </citation>
    <scope>NUCLEOTIDE SEQUENCE</scope>
    <source>
        <strain evidence="1">G11</strain>
    </source>
</reference>
<dbReference type="Proteomes" id="UP000886653">
    <property type="component" value="Unassembled WGS sequence"/>
</dbReference>
<organism evidence="1 2">
    <name type="scientific">Cronartium quercuum f. sp. fusiforme G11</name>
    <dbReference type="NCBI Taxonomy" id="708437"/>
    <lineage>
        <taxon>Eukaryota</taxon>
        <taxon>Fungi</taxon>
        <taxon>Dikarya</taxon>
        <taxon>Basidiomycota</taxon>
        <taxon>Pucciniomycotina</taxon>
        <taxon>Pucciniomycetes</taxon>
        <taxon>Pucciniales</taxon>
        <taxon>Coleosporiaceae</taxon>
        <taxon>Cronartium</taxon>
    </lineage>
</organism>
<sequence>MSTYNSSNKRTRHTDWEFYYINEQIYKGMVTLHWIEVGKQKADILTKPLGPQLLEQGKRGLRLVMGGM</sequence>
<protein>
    <submittedName>
        <fullName evidence="1">Uncharacterized protein</fullName>
    </submittedName>
</protein>
<keyword evidence="2" id="KW-1185">Reference proteome</keyword>
<evidence type="ECO:0000313" key="2">
    <source>
        <dbReference type="Proteomes" id="UP000886653"/>
    </source>
</evidence>
<gene>
    <name evidence="1" type="ORF">CROQUDRAFT_665986</name>
</gene>
<dbReference type="AlphaFoldDB" id="A0A9P6T5R0"/>
<dbReference type="OrthoDB" id="3344688at2759"/>
<comment type="caution">
    <text evidence="1">The sequence shown here is derived from an EMBL/GenBank/DDBJ whole genome shotgun (WGS) entry which is preliminary data.</text>
</comment>